<dbReference type="EMBL" id="GBXM01100643">
    <property type="protein sequence ID" value="JAH07934.1"/>
    <property type="molecule type" value="Transcribed_RNA"/>
</dbReference>
<reference evidence="1" key="1">
    <citation type="submission" date="2014-11" db="EMBL/GenBank/DDBJ databases">
        <authorList>
            <person name="Amaro Gonzalez C."/>
        </authorList>
    </citation>
    <scope>NUCLEOTIDE SEQUENCE</scope>
</reference>
<accession>A0A0E9PTW9</accession>
<sequence length="40" mass="4486">MAIHEEHVSHSNGHVSVENNQFLFASQQCFGASNNRSEEL</sequence>
<proteinExistence type="predicted"/>
<evidence type="ECO:0000313" key="1">
    <source>
        <dbReference type="EMBL" id="JAH07934.1"/>
    </source>
</evidence>
<protein>
    <submittedName>
        <fullName evidence="1">Uncharacterized protein</fullName>
    </submittedName>
</protein>
<name>A0A0E9PTW9_ANGAN</name>
<dbReference type="AlphaFoldDB" id="A0A0E9PTW9"/>
<reference evidence="1" key="2">
    <citation type="journal article" date="2015" name="Fish Shellfish Immunol.">
        <title>Early steps in the European eel (Anguilla anguilla)-Vibrio vulnificus interaction in the gills: Role of the RtxA13 toxin.</title>
        <authorList>
            <person name="Callol A."/>
            <person name="Pajuelo D."/>
            <person name="Ebbesson L."/>
            <person name="Teles M."/>
            <person name="MacKenzie S."/>
            <person name="Amaro C."/>
        </authorList>
    </citation>
    <scope>NUCLEOTIDE SEQUENCE</scope>
</reference>
<organism evidence="1">
    <name type="scientific">Anguilla anguilla</name>
    <name type="common">European freshwater eel</name>
    <name type="synonym">Muraena anguilla</name>
    <dbReference type="NCBI Taxonomy" id="7936"/>
    <lineage>
        <taxon>Eukaryota</taxon>
        <taxon>Metazoa</taxon>
        <taxon>Chordata</taxon>
        <taxon>Craniata</taxon>
        <taxon>Vertebrata</taxon>
        <taxon>Euteleostomi</taxon>
        <taxon>Actinopterygii</taxon>
        <taxon>Neopterygii</taxon>
        <taxon>Teleostei</taxon>
        <taxon>Anguilliformes</taxon>
        <taxon>Anguillidae</taxon>
        <taxon>Anguilla</taxon>
    </lineage>
</organism>